<evidence type="ECO:0000259" key="1">
    <source>
        <dbReference type="Pfam" id="PF00905"/>
    </source>
</evidence>
<dbReference type="PANTHER" id="PTHR30627:SF24">
    <property type="entry name" value="PENICILLIN-BINDING PROTEIN 4B"/>
    <property type="match status" value="1"/>
</dbReference>
<dbReference type="Pfam" id="PF05223">
    <property type="entry name" value="MecA_N"/>
    <property type="match status" value="1"/>
</dbReference>
<dbReference type="InterPro" id="IPR050515">
    <property type="entry name" value="Beta-lactam/transpept"/>
</dbReference>
<proteinExistence type="predicted"/>
<dbReference type="EMBL" id="CAFBPX010000035">
    <property type="protein sequence ID" value="CAB5030870.1"/>
    <property type="molecule type" value="Genomic_DNA"/>
</dbReference>
<dbReference type="SUPFAM" id="SSF54427">
    <property type="entry name" value="NTF2-like"/>
    <property type="match status" value="1"/>
</dbReference>
<dbReference type="Gene3D" id="3.90.1310.10">
    <property type="entry name" value="Penicillin-binding protein 2a (Domain 2)"/>
    <property type="match status" value="2"/>
</dbReference>
<evidence type="ECO:0000313" key="3">
    <source>
        <dbReference type="EMBL" id="CAB4344748.1"/>
    </source>
</evidence>
<dbReference type="InterPro" id="IPR032710">
    <property type="entry name" value="NTF2-like_dom_sf"/>
</dbReference>
<dbReference type="Gene3D" id="3.40.710.10">
    <property type="entry name" value="DD-peptidase/beta-lactamase superfamily"/>
    <property type="match status" value="2"/>
</dbReference>
<name>A0A6J5ZTI4_9ZZZZ</name>
<dbReference type="InterPro" id="IPR012338">
    <property type="entry name" value="Beta-lactam/transpept-like"/>
</dbReference>
<gene>
    <name evidence="3" type="ORF">UFOPK3522_00992</name>
    <name evidence="4" type="ORF">UFOPK4175_00305</name>
</gene>
<dbReference type="InterPro" id="IPR007887">
    <property type="entry name" value="MecA_N"/>
</dbReference>
<evidence type="ECO:0000259" key="2">
    <source>
        <dbReference type="Pfam" id="PF05223"/>
    </source>
</evidence>
<feature type="domain" description="Penicillin-binding protein transpeptidase" evidence="1">
    <location>
        <begin position="269"/>
        <end position="544"/>
    </location>
</feature>
<dbReference type="EMBL" id="CAESAO010000083">
    <property type="protein sequence ID" value="CAB4344748.1"/>
    <property type="molecule type" value="Genomic_DNA"/>
</dbReference>
<dbReference type="Pfam" id="PF00905">
    <property type="entry name" value="Transpeptidase"/>
    <property type="match status" value="1"/>
</dbReference>
<dbReference type="InterPro" id="IPR001460">
    <property type="entry name" value="PCN-bd_Tpept"/>
</dbReference>
<dbReference type="Gene3D" id="3.10.450.100">
    <property type="entry name" value="NTF2-like, domain 1"/>
    <property type="match status" value="1"/>
</dbReference>
<organism evidence="3">
    <name type="scientific">freshwater metagenome</name>
    <dbReference type="NCBI Taxonomy" id="449393"/>
    <lineage>
        <taxon>unclassified sequences</taxon>
        <taxon>metagenomes</taxon>
        <taxon>ecological metagenomes</taxon>
    </lineage>
</organism>
<accession>A0A6J5ZTI4</accession>
<sequence length="552" mass="56258">MLRRRAIPVAIVAGVAFLIGAAAGASSGAAGENEVRSYAQAWAKADWATMYAQLTKQTQQRTPLLDFAQSNRTTLATATATERSVTTGEPQEIGDGRWKFPVAVRTRIFGTVRGEVTLQTAEDGDNTKIAWIPSNAFPDLQPGQQLTRNTTMPDRGSLLTSDRQVLAEGTARTSAVPAISGEVVGQLGPIPPERAMEINALGIPPDAQVGISGLELIFQPQLAGLPSGTLSAGTRVIARSSGSAGEKVRTTIVPSVEQAAILAMSGRQGGVVALNPRNGAIEAFAGQAFSLLQPPGSTFKLITTAGALDAGIASTKSTYPFQSATELSGFRLSNAGGEVCGGTLAQAFAVSCNSVFAPLGAKLGSAKLVAAAQRFGFNHVSAIPGAAQSTIPLELGDDLNTGSSAIGQGQVQASALQMALVAATVARHGRLVTPTLSQETADKTKSNSGAQAIKNSTARTLERFMIGVVTGGTGTAAAIPGVAVAGKTGTAELRSPSEKPEDTDAWFVAFAPAARPKIADSAVGVMFVGAGAGGETAAPAARGVLSAMLAQR</sequence>
<evidence type="ECO:0000313" key="4">
    <source>
        <dbReference type="EMBL" id="CAB5030870.1"/>
    </source>
</evidence>
<dbReference type="GO" id="GO:0071972">
    <property type="term" value="F:peptidoglycan L,D-transpeptidase activity"/>
    <property type="evidence" value="ECO:0007669"/>
    <property type="project" value="TreeGrafter"/>
</dbReference>
<dbReference type="GO" id="GO:0005886">
    <property type="term" value="C:plasma membrane"/>
    <property type="evidence" value="ECO:0007669"/>
    <property type="project" value="TreeGrafter"/>
</dbReference>
<protein>
    <submittedName>
        <fullName evidence="3">Unannotated protein</fullName>
    </submittedName>
</protein>
<dbReference type="AlphaFoldDB" id="A0A6J5ZTI4"/>
<dbReference type="GO" id="GO:0071555">
    <property type="term" value="P:cell wall organization"/>
    <property type="evidence" value="ECO:0007669"/>
    <property type="project" value="TreeGrafter"/>
</dbReference>
<dbReference type="GO" id="GO:0008658">
    <property type="term" value="F:penicillin binding"/>
    <property type="evidence" value="ECO:0007669"/>
    <property type="project" value="InterPro"/>
</dbReference>
<feature type="domain" description="NTF2-like N-terminal transpeptidase" evidence="2">
    <location>
        <begin position="33"/>
        <end position="144"/>
    </location>
</feature>
<dbReference type="PANTHER" id="PTHR30627">
    <property type="entry name" value="PEPTIDOGLYCAN D,D-TRANSPEPTIDASE"/>
    <property type="match status" value="1"/>
</dbReference>
<reference evidence="3" key="1">
    <citation type="submission" date="2020-05" db="EMBL/GenBank/DDBJ databases">
        <authorList>
            <person name="Chiriac C."/>
            <person name="Salcher M."/>
            <person name="Ghai R."/>
            <person name="Kavagutti S V."/>
        </authorList>
    </citation>
    <scope>NUCLEOTIDE SEQUENCE</scope>
</reference>
<dbReference type="GO" id="GO:0046677">
    <property type="term" value="P:response to antibiotic"/>
    <property type="evidence" value="ECO:0007669"/>
    <property type="project" value="InterPro"/>
</dbReference>
<dbReference type="SUPFAM" id="SSF56601">
    <property type="entry name" value="beta-lactamase/transpeptidase-like"/>
    <property type="match status" value="1"/>
</dbReference>